<keyword evidence="8 13" id="KW-0238">DNA-binding</keyword>
<dbReference type="InterPro" id="IPR014001">
    <property type="entry name" value="Helicase_ATP-bd"/>
</dbReference>
<dbReference type="SUPFAM" id="SSF143517">
    <property type="entry name" value="TRCF domain-like"/>
    <property type="match status" value="1"/>
</dbReference>
<comment type="function">
    <text evidence="13">Couples transcription and DNA repair by recognizing RNA polymerase (RNAP) stalled at DNA lesions. Mediates ATP-dependent release of RNAP and its truncated transcript from the DNA, and recruitment of nucleotide excision repair machinery to the damaged site.</text>
</comment>
<gene>
    <name evidence="13 16" type="primary">mfd</name>
    <name evidence="16" type="ORF">QS748_13010</name>
</gene>
<evidence type="ECO:0000256" key="4">
    <source>
        <dbReference type="ARBA" id="ARBA00022763"/>
    </source>
</evidence>
<dbReference type="GO" id="GO:0005737">
    <property type="term" value="C:cytoplasm"/>
    <property type="evidence" value="ECO:0007669"/>
    <property type="project" value="UniProtKB-SubCell"/>
</dbReference>
<dbReference type="AlphaFoldDB" id="A0AA90NNG2"/>
<dbReference type="InterPro" id="IPR005118">
    <property type="entry name" value="TRCF_C"/>
</dbReference>
<dbReference type="SMART" id="SM00490">
    <property type="entry name" value="HELICc"/>
    <property type="match status" value="1"/>
</dbReference>
<evidence type="ECO:0000256" key="2">
    <source>
        <dbReference type="ARBA" id="ARBA00022490"/>
    </source>
</evidence>
<sequence>MEQARVRLPHKAGERFYWGNLSGTLASYAVYLAAQQSEGLLLVLTPDSAKALELEEELNFFLQDNNDVVTHQLPDWETLPYDRFSPHHDIIAARLTTLCKLPKASRSILIAPITTLIHKISPQSFLQSESFLLKKGETFSLEQRRKQFEQAGYRCVDTVYEHGEFTIRGAITDIYPMGSELPFRIDLFDDEIDSIRTFDPESQQSINQIDQIKLLPAHEFPMDQVSRDKFRANFRDAFNVDHRECPIYQDIGAGIASPGIEYFLPLFFDETATIFEYLPKNTCIMLDGNTQSSIEKFLGDAKERYENRKIDPLHPLLPPDQLFLHTEEFYHRVNKYPRIILSTTSFQEKQGRLNFTQKAIPDLTLSAKSETPLAPLKAFMAESERILFIAESPGRKEVLLTILKDHNITPKSYDSWQQFRQTQDKTGITIGALNDGFSIEEDNLTLIPESMLMGRRVMQQRRRKKTSSHHADQIIRNIAALRLGAPVVHVDHGVGRYRGLQALGEGSLKEEFLALEYADEAKLYVPVASLHLIARYNGSDDNHAPLHRLGSDQWRKARKKAAEKARDVAVELLDIYARRESMEGYSFTSPGQEYLTFTAAFPFEETPDQQQAIDSVIADMCSPAPMDRLICGDVGFGKTEVAMRAAFLALQDSKQVAILVPTTLLAQQHFNSFSDRFADWPVEVGVISRFRTSKEVQNSKERLKKGQLDIVIGTHKILQDQLELKDLGLLIIDEEHRFGVRHKEKLKSLRARIDILTLTATPIPRTLNMAMSGIRDLSIIATPPARRLSVKTFVLEKNKPLIREAILRELLRGGQVYYLHNEVHTIETTARELQELIPEARVAIGHGQLRERELERVMSDFYHKRFNVLVCTTIIETGIDIPNANTIILNRADKFGLAQLHQLRGRVGRSHHQAYAYLLTPTVKSMTADACKRLEAICDAQDLGSGFMLASNDLEIRGAGELLGEGQSGQIQSVGFSMYTEMLEKAVDAIRKGETPNLEQPLGHGLEINLRVQALLPDDYIHDIHSRLVLYKRIAASESEAKLRTLQVEMIDRFGLLPQPAKNLFTQAHIKLKAQALGVQKMDAGPTQVRFEFESQPKVDPMIIIQLIQSQSTSFKLEGNNILKYRGPMEADEERFKRIENVLDQLAGQKH</sequence>
<dbReference type="SUPFAM" id="SSF141259">
    <property type="entry name" value="CarD-like"/>
    <property type="match status" value="1"/>
</dbReference>
<dbReference type="FunFam" id="3.40.50.300:FF:000546">
    <property type="entry name" value="Transcription-repair-coupling factor"/>
    <property type="match status" value="1"/>
</dbReference>
<dbReference type="FunFam" id="3.40.50.300:FF:000300">
    <property type="entry name" value="Transcription-repair-coupling factor"/>
    <property type="match status" value="1"/>
</dbReference>
<dbReference type="SMART" id="SM01058">
    <property type="entry name" value="CarD_TRCF"/>
    <property type="match status" value="1"/>
</dbReference>
<dbReference type="SMART" id="SM00487">
    <property type="entry name" value="DEXDc"/>
    <property type="match status" value="1"/>
</dbReference>
<dbReference type="CDD" id="cd18810">
    <property type="entry name" value="SF2_C_TRCF"/>
    <property type="match status" value="1"/>
</dbReference>
<comment type="similarity">
    <text evidence="10 13">In the N-terminal section; belongs to the UvrB family.</text>
</comment>
<dbReference type="Gene3D" id="3.30.2060.10">
    <property type="entry name" value="Penicillin-binding protein 1b domain"/>
    <property type="match status" value="1"/>
</dbReference>
<dbReference type="Pfam" id="PF00271">
    <property type="entry name" value="Helicase_C"/>
    <property type="match status" value="1"/>
</dbReference>
<dbReference type="SMART" id="SM00982">
    <property type="entry name" value="TRCF"/>
    <property type="match status" value="1"/>
</dbReference>
<keyword evidence="17" id="KW-1185">Reference proteome</keyword>
<proteinExistence type="inferred from homology"/>
<protein>
    <recommendedName>
        <fullName evidence="12 13">Transcription-repair-coupling factor</fullName>
        <shortName evidence="13">TRCF</shortName>
        <ecNumber evidence="13">3.6.4.-</ecNumber>
    </recommendedName>
</protein>
<dbReference type="InterPro" id="IPR011545">
    <property type="entry name" value="DEAD/DEAH_box_helicase_dom"/>
</dbReference>
<dbReference type="GO" id="GO:0003684">
    <property type="term" value="F:damaged DNA binding"/>
    <property type="evidence" value="ECO:0007669"/>
    <property type="project" value="InterPro"/>
</dbReference>
<name>A0AA90NNG2_9GAMM</name>
<dbReference type="InterPro" id="IPR003711">
    <property type="entry name" value="CarD-like/TRCF_RID"/>
</dbReference>
<dbReference type="Pfam" id="PF00270">
    <property type="entry name" value="DEAD"/>
    <property type="match status" value="1"/>
</dbReference>
<dbReference type="GO" id="GO:0003678">
    <property type="term" value="F:DNA helicase activity"/>
    <property type="evidence" value="ECO:0007669"/>
    <property type="project" value="TreeGrafter"/>
</dbReference>
<dbReference type="Gene3D" id="3.40.50.11180">
    <property type="match status" value="1"/>
</dbReference>
<comment type="similarity">
    <text evidence="11 13">In the C-terminal section; belongs to the helicase family. RecG subfamily.</text>
</comment>
<evidence type="ECO:0000256" key="8">
    <source>
        <dbReference type="ARBA" id="ARBA00023125"/>
    </source>
</evidence>
<dbReference type="Gene3D" id="3.40.50.11140">
    <property type="match status" value="1"/>
</dbReference>
<dbReference type="InterPro" id="IPR027417">
    <property type="entry name" value="P-loop_NTPase"/>
</dbReference>
<feature type="domain" description="Helicase C-terminal" evidence="15">
    <location>
        <begin position="801"/>
        <end position="955"/>
    </location>
</feature>
<dbReference type="InterPro" id="IPR037235">
    <property type="entry name" value="TRCF-like_C_D7"/>
</dbReference>
<evidence type="ECO:0000256" key="1">
    <source>
        <dbReference type="ARBA" id="ARBA00004496"/>
    </source>
</evidence>
<dbReference type="NCBIfam" id="TIGR00580">
    <property type="entry name" value="mfd"/>
    <property type="match status" value="1"/>
</dbReference>
<organism evidence="16 17">
    <name type="scientific">Candidatus Endonucleibacter bathymodioli</name>
    <dbReference type="NCBI Taxonomy" id="539814"/>
    <lineage>
        <taxon>Bacteria</taxon>
        <taxon>Pseudomonadati</taxon>
        <taxon>Pseudomonadota</taxon>
        <taxon>Gammaproteobacteria</taxon>
        <taxon>Oceanospirillales</taxon>
        <taxon>Endozoicomonadaceae</taxon>
        <taxon>Candidatus Endonucleibacter</taxon>
    </lineage>
</organism>
<accession>A0AA90NNG2</accession>
<evidence type="ECO:0000256" key="6">
    <source>
        <dbReference type="ARBA" id="ARBA00022806"/>
    </source>
</evidence>
<keyword evidence="6" id="KW-0347">Helicase</keyword>
<dbReference type="CDD" id="cd17991">
    <property type="entry name" value="DEXHc_TRCF"/>
    <property type="match status" value="1"/>
</dbReference>
<evidence type="ECO:0000256" key="13">
    <source>
        <dbReference type="HAMAP-Rule" id="MF_00969"/>
    </source>
</evidence>
<keyword evidence="3 13" id="KW-0547">Nucleotide-binding</keyword>
<evidence type="ECO:0000256" key="7">
    <source>
        <dbReference type="ARBA" id="ARBA00022840"/>
    </source>
</evidence>
<dbReference type="Pfam" id="PF02559">
    <property type="entry name" value="CarD_TRCF_RID"/>
    <property type="match status" value="1"/>
</dbReference>
<dbReference type="EMBL" id="JASXSV010000028">
    <property type="protein sequence ID" value="MDP0590048.1"/>
    <property type="molecule type" value="Genomic_DNA"/>
</dbReference>
<evidence type="ECO:0000313" key="16">
    <source>
        <dbReference type="EMBL" id="MDP0590048.1"/>
    </source>
</evidence>
<keyword evidence="7 13" id="KW-0067">ATP-binding</keyword>
<comment type="subcellular location">
    <subcellularLocation>
        <location evidence="1 13">Cytoplasm</location>
    </subcellularLocation>
</comment>
<comment type="caution">
    <text evidence="16">The sequence shown here is derived from an EMBL/GenBank/DDBJ whole genome shotgun (WGS) entry which is preliminary data.</text>
</comment>
<dbReference type="GO" id="GO:0000716">
    <property type="term" value="P:transcription-coupled nucleotide-excision repair, DNA damage recognition"/>
    <property type="evidence" value="ECO:0007669"/>
    <property type="project" value="UniProtKB-UniRule"/>
</dbReference>
<dbReference type="Proteomes" id="UP001178148">
    <property type="component" value="Unassembled WGS sequence"/>
</dbReference>
<dbReference type="NCBIfam" id="NF007966">
    <property type="entry name" value="PRK10689.1"/>
    <property type="match status" value="1"/>
</dbReference>
<evidence type="ECO:0000256" key="3">
    <source>
        <dbReference type="ARBA" id="ARBA00022741"/>
    </source>
</evidence>
<evidence type="ECO:0000256" key="10">
    <source>
        <dbReference type="ARBA" id="ARBA00061104"/>
    </source>
</evidence>
<reference evidence="16 17" key="1">
    <citation type="journal article" date="2023" name="bioRxiv">
        <title>An intranuclear bacterial parasite of deep-sea mussels expresses apoptosis inhibitors acquired from its host.</title>
        <authorList>
            <person name="Gonzalez Porras M.A."/>
            <person name="Assie A."/>
            <person name="Tietjen M."/>
            <person name="Violette M."/>
            <person name="Kleiner M."/>
            <person name="Gruber-Vodicka H."/>
            <person name="Dubilier N."/>
            <person name="Leisch N."/>
        </authorList>
    </citation>
    <scope>NUCLEOTIDE SEQUENCE [LARGE SCALE GENOMIC DNA]</scope>
    <source>
        <strain evidence="16">IAP13</strain>
    </source>
</reference>
<dbReference type="InterPro" id="IPR041471">
    <property type="entry name" value="UvrB_inter"/>
</dbReference>
<dbReference type="PROSITE" id="PS51194">
    <property type="entry name" value="HELICASE_CTER"/>
    <property type="match status" value="1"/>
</dbReference>
<evidence type="ECO:0000256" key="5">
    <source>
        <dbReference type="ARBA" id="ARBA00022801"/>
    </source>
</evidence>
<dbReference type="GO" id="GO:0006355">
    <property type="term" value="P:regulation of DNA-templated transcription"/>
    <property type="evidence" value="ECO:0007669"/>
    <property type="project" value="UniProtKB-UniRule"/>
</dbReference>
<keyword evidence="5 13" id="KW-0378">Hydrolase</keyword>
<evidence type="ECO:0000313" key="17">
    <source>
        <dbReference type="Proteomes" id="UP001178148"/>
    </source>
</evidence>
<dbReference type="PANTHER" id="PTHR47964">
    <property type="entry name" value="ATP-DEPENDENT DNA HELICASE HOMOLOG RECG, CHLOROPLASTIC"/>
    <property type="match status" value="1"/>
</dbReference>
<dbReference type="Gene3D" id="2.40.10.170">
    <property type="match status" value="1"/>
</dbReference>
<evidence type="ECO:0000259" key="15">
    <source>
        <dbReference type="PROSITE" id="PS51194"/>
    </source>
</evidence>
<dbReference type="Gene3D" id="3.40.50.300">
    <property type="entry name" value="P-loop containing nucleotide triphosphate hydrolases"/>
    <property type="match status" value="2"/>
</dbReference>
<dbReference type="PROSITE" id="PS51192">
    <property type="entry name" value="HELICASE_ATP_BIND_1"/>
    <property type="match status" value="1"/>
</dbReference>
<evidence type="ECO:0000259" key="14">
    <source>
        <dbReference type="PROSITE" id="PS51192"/>
    </source>
</evidence>
<dbReference type="Pfam" id="PF03461">
    <property type="entry name" value="TRCF"/>
    <property type="match status" value="1"/>
</dbReference>
<dbReference type="PANTHER" id="PTHR47964:SF1">
    <property type="entry name" value="ATP-DEPENDENT DNA HELICASE HOMOLOG RECG, CHLOROPLASTIC"/>
    <property type="match status" value="1"/>
</dbReference>
<dbReference type="Gene3D" id="3.90.1150.50">
    <property type="entry name" value="Transcription-repair-coupling factor, D7 domain"/>
    <property type="match status" value="1"/>
</dbReference>
<dbReference type="InterPro" id="IPR036101">
    <property type="entry name" value="CarD-like/TRCF_RID_sf"/>
</dbReference>
<evidence type="ECO:0000256" key="11">
    <source>
        <dbReference type="ARBA" id="ARBA00061399"/>
    </source>
</evidence>
<dbReference type="SUPFAM" id="SSF52540">
    <property type="entry name" value="P-loop containing nucleoside triphosphate hydrolases"/>
    <property type="match status" value="4"/>
</dbReference>
<feature type="domain" description="Helicase ATP-binding" evidence="14">
    <location>
        <begin position="619"/>
        <end position="780"/>
    </location>
</feature>
<dbReference type="InterPro" id="IPR004576">
    <property type="entry name" value="Mfd"/>
</dbReference>
<keyword evidence="9 13" id="KW-0234">DNA repair</keyword>
<dbReference type="Pfam" id="PF21132">
    <property type="entry name" value="MFD_D3"/>
    <property type="match status" value="1"/>
</dbReference>
<dbReference type="Pfam" id="PF17757">
    <property type="entry name" value="UvrB_inter"/>
    <property type="match status" value="1"/>
</dbReference>
<keyword evidence="4 13" id="KW-0227">DNA damage</keyword>
<dbReference type="EC" id="3.6.4.-" evidence="13"/>
<dbReference type="HAMAP" id="MF_00969">
    <property type="entry name" value="TRCF"/>
    <property type="match status" value="1"/>
</dbReference>
<dbReference type="InterPro" id="IPR001650">
    <property type="entry name" value="Helicase_C-like"/>
</dbReference>
<evidence type="ECO:0000256" key="12">
    <source>
        <dbReference type="ARBA" id="ARBA00070128"/>
    </source>
</evidence>
<evidence type="ECO:0000256" key="9">
    <source>
        <dbReference type="ARBA" id="ARBA00023204"/>
    </source>
</evidence>
<dbReference type="InterPro" id="IPR047112">
    <property type="entry name" value="RecG/Mfd"/>
</dbReference>
<keyword evidence="2 13" id="KW-0963">Cytoplasm</keyword>
<dbReference type="InterPro" id="IPR048635">
    <property type="entry name" value="MFD_D3"/>
</dbReference>
<dbReference type="GO" id="GO:0005524">
    <property type="term" value="F:ATP binding"/>
    <property type="evidence" value="ECO:0007669"/>
    <property type="project" value="UniProtKB-UniRule"/>
</dbReference>
<dbReference type="GO" id="GO:0016787">
    <property type="term" value="F:hydrolase activity"/>
    <property type="evidence" value="ECO:0007669"/>
    <property type="project" value="UniProtKB-KW"/>
</dbReference>